<dbReference type="AlphaFoldDB" id="A0A2W4TE28"/>
<name>A0A2W4TE28_9GAMM</name>
<evidence type="ECO:0000313" key="1">
    <source>
        <dbReference type="EMBL" id="PZN80987.1"/>
    </source>
</evidence>
<proteinExistence type="predicted"/>
<protein>
    <submittedName>
        <fullName evidence="1">Uncharacterized protein</fullName>
    </submittedName>
</protein>
<accession>A0A2W4TE28</accession>
<dbReference type="EMBL" id="QJPH01000276">
    <property type="protein sequence ID" value="PZN80987.1"/>
    <property type="molecule type" value="Genomic_DNA"/>
</dbReference>
<evidence type="ECO:0000313" key="2">
    <source>
        <dbReference type="Proteomes" id="UP000249396"/>
    </source>
</evidence>
<organism evidence="1 2">
    <name type="scientific">Candidatus Methylumidiphilus alinenensis</name>
    <dbReference type="NCBI Taxonomy" id="2202197"/>
    <lineage>
        <taxon>Bacteria</taxon>
        <taxon>Pseudomonadati</taxon>
        <taxon>Pseudomonadota</taxon>
        <taxon>Gammaproteobacteria</taxon>
        <taxon>Methylococcales</taxon>
        <taxon>Candidatus Methylumidiphilus</taxon>
    </lineage>
</organism>
<gene>
    <name evidence="1" type="ORF">DM484_09280</name>
</gene>
<dbReference type="Proteomes" id="UP000249396">
    <property type="component" value="Unassembled WGS sequence"/>
</dbReference>
<sequence length="91" mass="10460">MEKVGITTDYCWLPSSATRRYTQVLEARHFGKDAEIQRPRMANWGHRQMSLQPRTSNYGLACYLNQAFAQPTCYRPGLDFGIPAEMTDFPV</sequence>
<reference evidence="1 2" key="1">
    <citation type="journal article" date="2018" name="Aquat. Microb. Ecol.">
        <title>Gammaproteobacterial methanotrophs dominate.</title>
        <authorList>
            <person name="Rissanen A.J."/>
            <person name="Saarenheimo J."/>
            <person name="Tiirola M."/>
            <person name="Peura S."/>
            <person name="Aalto S.L."/>
            <person name="Karvinen A."/>
            <person name="Nykanen H."/>
        </authorList>
    </citation>
    <scope>NUCLEOTIDE SEQUENCE [LARGE SCALE GENOMIC DNA]</scope>
    <source>
        <strain evidence="1">AMbin10</strain>
    </source>
</reference>
<comment type="caution">
    <text evidence="1">The sequence shown here is derived from an EMBL/GenBank/DDBJ whole genome shotgun (WGS) entry which is preliminary data.</text>
</comment>